<gene>
    <name evidence="1" type="ORF">SFSGTM_01150</name>
</gene>
<accession>A0A809SBS9</accession>
<dbReference type="Proteomes" id="UP000463939">
    <property type="component" value="Chromosome"/>
</dbReference>
<evidence type="ECO:0000313" key="2">
    <source>
        <dbReference type="Proteomes" id="UP000463939"/>
    </source>
</evidence>
<reference evidence="2" key="1">
    <citation type="submission" date="2019-11" db="EMBL/GenBank/DDBJ databases">
        <title>Isolation and characterization of a novel species in the genus Sulfuriferula.</title>
        <authorList>
            <person name="Mochizuki J."/>
            <person name="Kojima H."/>
            <person name="Fukui M."/>
        </authorList>
    </citation>
    <scope>NUCLEOTIDE SEQUENCE [LARGE SCALE GENOMIC DNA]</scope>
    <source>
        <strain evidence="2">SGTM</strain>
    </source>
</reference>
<dbReference type="EMBL" id="AP021881">
    <property type="protein sequence ID" value="BBO99406.1"/>
    <property type="molecule type" value="Genomic_DNA"/>
</dbReference>
<name>A0A809SBS9_9PROT</name>
<proteinExistence type="predicted"/>
<protein>
    <submittedName>
        <fullName evidence="1">Uncharacterized protein</fullName>
    </submittedName>
</protein>
<evidence type="ECO:0000313" key="1">
    <source>
        <dbReference type="EMBL" id="BBO99406.1"/>
    </source>
</evidence>
<dbReference type="AlphaFoldDB" id="A0A809SBS9"/>
<dbReference type="RefSeq" id="WP_162083463.1">
    <property type="nucleotide sequence ID" value="NZ_AP021881.1"/>
</dbReference>
<sequence length="111" mass="12321">MRDLKIIILLLTLGVTGCDNTTKAPPTPLPITPTLPTTTTSTGIGRFQIVFNPQMRADTFLIDTQKGRIWQQTQFSDLPGKPSAWEEMDVLDDTGEIGTTHMQFLKDNTSK</sequence>
<keyword evidence="2" id="KW-1185">Reference proteome</keyword>
<organism evidence="1 2">
    <name type="scientific">Sulfuriferula nivalis</name>
    <dbReference type="NCBI Taxonomy" id="2675298"/>
    <lineage>
        <taxon>Bacteria</taxon>
        <taxon>Pseudomonadati</taxon>
        <taxon>Pseudomonadota</taxon>
        <taxon>Betaproteobacteria</taxon>
        <taxon>Nitrosomonadales</taxon>
        <taxon>Sulfuricellaceae</taxon>
        <taxon>Sulfuriferula</taxon>
    </lineage>
</organism>
<dbReference type="KEGG" id="sniv:SFSGTM_01150"/>
<dbReference type="PROSITE" id="PS51257">
    <property type="entry name" value="PROKAR_LIPOPROTEIN"/>
    <property type="match status" value="1"/>
</dbReference>